<dbReference type="Proteomes" id="UP000813461">
    <property type="component" value="Unassembled WGS sequence"/>
</dbReference>
<accession>A0A8K0VT30</accession>
<dbReference type="InterPro" id="IPR009100">
    <property type="entry name" value="AcylCoA_DH/oxidase_NM_dom_sf"/>
</dbReference>
<evidence type="ECO:0000256" key="5">
    <source>
        <dbReference type="ARBA" id="ARBA00023002"/>
    </source>
</evidence>
<dbReference type="PROSITE" id="PS00072">
    <property type="entry name" value="ACYL_COA_DH_1"/>
    <property type="match status" value="1"/>
</dbReference>
<dbReference type="GO" id="GO:0003995">
    <property type="term" value="F:acyl-CoA dehydrogenase activity"/>
    <property type="evidence" value="ECO:0007669"/>
    <property type="project" value="InterPro"/>
</dbReference>
<keyword evidence="5 6" id="KW-0560">Oxidoreductase</keyword>
<evidence type="ECO:0000313" key="11">
    <source>
        <dbReference type="Proteomes" id="UP000813461"/>
    </source>
</evidence>
<dbReference type="PANTHER" id="PTHR48083:SF15">
    <property type="entry name" value="ACYL-COA DEHYDROGENASE APDG"/>
    <property type="match status" value="1"/>
</dbReference>
<dbReference type="Gene3D" id="1.10.540.10">
    <property type="entry name" value="Acyl-CoA dehydrogenase/oxidase, N-terminal domain"/>
    <property type="match status" value="1"/>
</dbReference>
<protein>
    <submittedName>
        <fullName evidence="10">Acyl-CoA dehydrogenase</fullName>
    </submittedName>
</protein>
<dbReference type="InterPro" id="IPR050741">
    <property type="entry name" value="Acyl-CoA_dehydrogenase"/>
</dbReference>
<comment type="similarity">
    <text evidence="2 6">Belongs to the acyl-CoA dehydrogenase family.</text>
</comment>
<evidence type="ECO:0000259" key="8">
    <source>
        <dbReference type="Pfam" id="PF02770"/>
    </source>
</evidence>
<dbReference type="InterPro" id="IPR013786">
    <property type="entry name" value="AcylCoA_DH/ox_N"/>
</dbReference>
<dbReference type="InterPro" id="IPR037069">
    <property type="entry name" value="AcylCoA_DH/ox_N_sf"/>
</dbReference>
<evidence type="ECO:0000256" key="6">
    <source>
        <dbReference type="RuleBase" id="RU362125"/>
    </source>
</evidence>
<evidence type="ECO:0000256" key="4">
    <source>
        <dbReference type="ARBA" id="ARBA00022827"/>
    </source>
</evidence>
<keyword evidence="3 6" id="KW-0285">Flavoprotein</keyword>
<dbReference type="PANTHER" id="PTHR48083">
    <property type="entry name" value="MEDIUM-CHAIN SPECIFIC ACYL-COA DEHYDROGENASE, MITOCHONDRIAL-RELATED"/>
    <property type="match status" value="1"/>
</dbReference>
<evidence type="ECO:0000259" key="7">
    <source>
        <dbReference type="Pfam" id="PF00441"/>
    </source>
</evidence>
<feature type="domain" description="Acyl-CoA dehydrogenase/oxidase N-terminal" evidence="9">
    <location>
        <begin position="22"/>
        <end position="151"/>
    </location>
</feature>
<dbReference type="InterPro" id="IPR006089">
    <property type="entry name" value="Acyl-CoA_DH_CS"/>
</dbReference>
<dbReference type="InterPro" id="IPR006091">
    <property type="entry name" value="Acyl-CoA_Oxase/DH_mid-dom"/>
</dbReference>
<dbReference type="InterPro" id="IPR046373">
    <property type="entry name" value="Acyl-CoA_Oxase/DH_mid-dom_sf"/>
</dbReference>
<evidence type="ECO:0000256" key="1">
    <source>
        <dbReference type="ARBA" id="ARBA00001974"/>
    </source>
</evidence>
<dbReference type="Pfam" id="PF02770">
    <property type="entry name" value="Acyl-CoA_dh_M"/>
    <property type="match status" value="1"/>
</dbReference>
<evidence type="ECO:0000256" key="2">
    <source>
        <dbReference type="ARBA" id="ARBA00009347"/>
    </source>
</evidence>
<dbReference type="GO" id="GO:0050660">
    <property type="term" value="F:flavin adenine dinucleotide binding"/>
    <property type="evidence" value="ECO:0007669"/>
    <property type="project" value="InterPro"/>
</dbReference>
<name>A0A8K0VT30_9PLEO</name>
<dbReference type="AlphaFoldDB" id="A0A8K0VT30"/>
<comment type="caution">
    <text evidence="10">The sequence shown here is derived from an EMBL/GenBank/DDBJ whole genome shotgun (WGS) entry which is preliminary data.</text>
</comment>
<dbReference type="InterPro" id="IPR036250">
    <property type="entry name" value="AcylCo_DH-like_C"/>
</dbReference>
<evidence type="ECO:0000259" key="9">
    <source>
        <dbReference type="Pfam" id="PF02771"/>
    </source>
</evidence>
<dbReference type="Gene3D" id="1.20.140.10">
    <property type="entry name" value="Butyryl-CoA Dehydrogenase, subunit A, domain 3"/>
    <property type="match status" value="1"/>
</dbReference>
<dbReference type="Gene3D" id="2.40.110.10">
    <property type="entry name" value="Butyryl-CoA Dehydrogenase, subunit A, domain 2"/>
    <property type="match status" value="1"/>
</dbReference>
<dbReference type="GO" id="GO:0005737">
    <property type="term" value="C:cytoplasm"/>
    <property type="evidence" value="ECO:0007669"/>
    <property type="project" value="TreeGrafter"/>
</dbReference>
<keyword evidence="11" id="KW-1185">Reference proteome</keyword>
<evidence type="ECO:0000256" key="3">
    <source>
        <dbReference type="ARBA" id="ARBA00022630"/>
    </source>
</evidence>
<dbReference type="Pfam" id="PF02771">
    <property type="entry name" value="Acyl-CoA_dh_N"/>
    <property type="match status" value="1"/>
</dbReference>
<dbReference type="OrthoDB" id="10254877at2759"/>
<dbReference type="GO" id="GO:0033539">
    <property type="term" value="P:fatty acid beta-oxidation using acyl-CoA dehydrogenase"/>
    <property type="evidence" value="ECO:0007669"/>
    <property type="project" value="TreeGrafter"/>
</dbReference>
<dbReference type="SUPFAM" id="SSF47203">
    <property type="entry name" value="Acyl-CoA dehydrogenase C-terminal domain-like"/>
    <property type="match status" value="1"/>
</dbReference>
<comment type="cofactor">
    <cofactor evidence="1 6">
        <name>FAD</name>
        <dbReference type="ChEBI" id="CHEBI:57692"/>
    </cofactor>
</comment>
<dbReference type="EMBL" id="JAGMVJ010000027">
    <property type="protein sequence ID" value="KAH7070313.1"/>
    <property type="molecule type" value="Genomic_DNA"/>
</dbReference>
<dbReference type="SUPFAM" id="SSF56645">
    <property type="entry name" value="Acyl-CoA dehydrogenase NM domain-like"/>
    <property type="match status" value="1"/>
</dbReference>
<evidence type="ECO:0000313" key="10">
    <source>
        <dbReference type="EMBL" id="KAH7070313.1"/>
    </source>
</evidence>
<gene>
    <name evidence="10" type="ORF">FB567DRAFT_455952</name>
</gene>
<sequence>MPTYSPFEDPPWLQGMPSPYYTESHHRFQRACRQFIDEKLNAHAIEWEREGTVPPEVWHSFAEANMLIPNLAAPLPVKWLRRLGLTTMPGGFQAQDFDDLHSYIYFDEMARSGLLAVPGSIMAGMAYGVPPILQYGSLELQERILPDLLSGRKRSCIAVTEPDAGSDVAGLTTTAEKSEDGRYYIVNGNKKWITNGIWADFATMAVRTGGSGAAGLSLLVVPLNSHPGVTTKKIALGGGNTAGTAFIELDDVKVPVENLIGKEGMGMAYIMSNFNHERMAVSITVTRQARVALDATFKYCLKREAFGKVLMDQPVIRKRLAKCGAEVETLTAWIESLSYQLHHLSKQQADIRLGGLIALAKAKAGKVLEKCASCAVLLHGGNGYTRSGQGELVEKIYREVSGARIPGGSEDVMFDLAVRQLVRQHARLAEMEKKVGYARL</sequence>
<feature type="domain" description="Acyl-CoA dehydrogenase/oxidase C-terminal" evidence="7">
    <location>
        <begin position="264"/>
        <end position="421"/>
    </location>
</feature>
<dbReference type="InterPro" id="IPR009075">
    <property type="entry name" value="AcylCo_DH/oxidase_C"/>
</dbReference>
<reference evidence="10" key="1">
    <citation type="journal article" date="2021" name="Nat. Commun.">
        <title>Genetic determinants of endophytism in the Arabidopsis root mycobiome.</title>
        <authorList>
            <person name="Mesny F."/>
            <person name="Miyauchi S."/>
            <person name="Thiergart T."/>
            <person name="Pickel B."/>
            <person name="Atanasova L."/>
            <person name="Karlsson M."/>
            <person name="Huettel B."/>
            <person name="Barry K.W."/>
            <person name="Haridas S."/>
            <person name="Chen C."/>
            <person name="Bauer D."/>
            <person name="Andreopoulos W."/>
            <person name="Pangilinan J."/>
            <person name="LaButti K."/>
            <person name="Riley R."/>
            <person name="Lipzen A."/>
            <person name="Clum A."/>
            <person name="Drula E."/>
            <person name="Henrissat B."/>
            <person name="Kohler A."/>
            <person name="Grigoriev I.V."/>
            <person name="Martin F.M."/>
            <person name="Hacquard S."/>
        </authorList>
    </citation>
    <scope>NUCLEOTIDE SEQUENCE</scope>
    <source>
        <strain evidence="10">MPI-SDFR-AT-0120</strain>
    </source>
</reference>
<organism evidence="10 11">
    <name type="scientific">Paraphoma chrysanthemicola</name>
    <dbReference type="NCBI Taxonomy" id="798071"/>
    <lineage>
        <taxon>Eukaryota</taxon>
        <taxon>Fungi</taxon>
        <taxon>Dikarya</taxon>
        <taxon>Ascomycota</taxon>
        <taxon>Pezizomycotina</taxon>
        <taxon>Dothideomycetes</taxon>
        <taxon>Pleosporomycetidae</taxon>
        <taxon>Pleosporales</taxon>
        <taxon>Pleosporineae</taxon>
        <taxon>Phaeosphaeriaceae</taxon>
        <taxon>Paraphoma</taxon>
    </lineage>
</organism>
<feature type="domain" description="Acyl-CoA oxidase/dehydrogenase middle" evidence="8">
    <location>
        <begin position="156"/>
        <end position="252"/>
    </location>
</feature>
<proteinExistence type="inferred from homology"/>
<keyword evidence="4 6" id="KW-0274">FAD</keyword>
<dbReference type="Pfam" id="PF00441">
    <property type="entry name" value="Acyl-CoA_dh_1"/>
    <property type="match status" value="1"/>
</dbReference>